<keyword evidence="1" id="KW-0472">Membrane</keyword>
<gene>
    <name evidence="2" type="ORF">V757_10145</name>
</gene>
<proteinExistence type="predicted"/>
<reference evidence="2 3" key="1">
    <citation type="submission" date="2013-11" db="EMBL/GenBank/DDBJ databases">
        <title>Genomic analysis of Pelistega sp. HM-7.</title>
        <authorList>
            <person name="Kumbhare S.V."/>
            <person name="Shetty S.A."/>
            <person name="Sharma O."/>
            <person name="Dhotre D.P."/>
        </authorList>
    </citation>
    <scope>NUCLEOTIDE SEQUENCE [LARGE SCALE GENOMIC DNA]</scope>
    <source>
        <strain evidence="2 3">HM-7</strain>
    </source>
</reference>
<evidence type="ECO:0008006" key="4">
    <source>
        <dbReference type="Google" id="ProtNLM"/>
    </source>
</evidence>
<evidence type="ECO:0000313" key="2">
    <source>
        <dbReference type="EMBL" id="ETD68501.1"/>
    </source>
</evidence>
<evidence type="ECO:0000313" key="3">
    <source>
        <dbReference type="Proteomes" id="UP000018766"/>
    </source>
</evidence>
<evidence type="ECO:0000256" key="1">
    <source>
        <dbReference type="SAM" id="Phobius"/>
    </source>
</evidence>
<dbReference type="Proteomes" id="UP000018766">
    <property type="component" value="Unassembled WGS sequence"/>
</dbReference>
<dbReference type="EMBL" id="AYSV01000105">
    <property type="protein sequence ID" value="ETD68501.1"/>
    <property type="molecule type" value="Genomic_DNA"/>
</dbReference>
<keyword evidence="1" id="KW-0812">Transmembrane</keyword>
<name>V8FXC9_9BURK</name>
<keyword evidence="3" id="KW-1185">Reference proteome</keyword>
<comment type="caution">
    <text evidence="2">The sequence shown here is derived from an EMBL/GenBank/DDBJ whole genome shotgun (WGS) entry which is preliminary data.</text>
</comment>
<accession>V8FXC9</accession>
<keyword evidence="1" id="KW-1133">Transmembrane helix</keyword>
<feature type="transmembrane region" description="Helical" evidence="1">
    <location>
        <begin position="40"/>
        <end position="66"/>
    </location>
</feature>
<dbReference type="Pfam" id="PF07332">
    <property type="entry name" value="Phage_holin_3_6"/>
    <property type="match status" value="1"/>
</dbReference>
<feature type="transmembrane region" description="Helical" evidence="1">
    <location>
        <begin position="72"/>
        <end position="93"/>
    </location>
</feature>
<sequence>MSLQRDFAYLVSSLASFSETRAKLFAVELSQEKTRVVSTIILGVVAFLFAVFAVLALSVAVAVYFWDTPYRHTAVWGMFFAYLLISAICIICMRKNSFSTKPPFKYTVATLKDDIATFKSNHPTDAVVVAERLTEKRGREPCLIMMKT</sequence>
<dbReference type="InterPro" id="IPR009937">
    <property type="entry name" value="Phage_holin_3_6"/>
</dbReference>
<dbReference type="AlphaFoldDB" id="V8FXC9"/>
<protein>
    <recommendedName>
        <fullName evidence="4">Phage holin family protein</fullName>
    </recommendedName>
</protein>
<dbReference type="RefSeq" id="WP_023952302.1">
    <property type="nucleotide sequence ID" value="NZ_AYSV01000105.1"/>
</dbReference>
<organism evidence="2 3">
    <name type="scientific">Pelistega indica</name>
    <dbReference type="NCBI Taxonomy" id="1414851"/>
    <lineage>
        <taxon>Bacteria</taxon>
        <taxon>Pseudomonadati</taxon>
        <taxon>Pseudomonadota</taxon>
        <taxon>Betaproteobacteria</taxon>
        <taxon>Burkholderiales</taxon>
        <taxon>Alcaligenaceae</taxon>
        <taxon>Pelistega</taxon>
    </lineage>
</organism>
<dbReference type="OrthoDB" id="8689733at2"/>